<protein>
    <recommendedName>
        <fullName evidence="1">VWFA domain-containing protein</fullName>
    </recommendedName>
</protein>
<dbReference type="Gene3D" id="3.40.50.410">
    <property type="entry name" value="von Willebrand factor, type A domain"/>
    <property type="match status" value="1"/>
</dbReference>
<evidence type="ECO:0000259" key="1">
    <source>
        <dbReference type="PROSITE" id="PS50234"/>
    </source>
</evidence>
<dbReference type="STRING" id="927083.DB32_007245"/>
<feature type="domain" description="VWFA" evidence="1">
    <location>
        <begin position="401"/>
        <end position="566"/>
    </location>
</feature>
<dbReference type="KEGG" id="samy:DB32_007245"/>
<keyword evidence="3" id="KW-1185">Reference proteome</keyword>
<proteinExistence type="predicted"/>
<dbReference type="SUPFAM" id="SSF53300">
    <property type="entry name" value="vWA-like"/>
    <property type="match status" value="1"/>
</dbReference>
<reference evidence="2 3" key="1">
    <citation type="submission" date="2015-03" db="EMBL/GenBank/DDBJ databases">
        <title>Genome assembly of Sandaracinus amylolyticus DSM 53668.</title>
        <authorList>
            <person name="Sharma G."/>
            <person name="Subramanian S."/>
        </authorList>
    </citation>
    <scope>NUCLEOTIDE SEQUENCE [LARGE SCALE GENOMIC DNA]</scope>
    <source>
        <strain evidence="2 3">DSM 53668</strain>
    </source>
</reference>
<dbReference type="EMBL" id="CP011125">
    <property type="protein sequence ID" value="AKF10096.1"/>
    <property type="molecule type" value="Genomic_DNA"/>
</dbReference>
<organism evidence="2 3">
    <name type="scientific">Sandaracinus amylolyticus</name>
    <dbReference type="NCBI Taxonomy" id="927083"/>
    <lineage>
        <taxon>Bacteria</taxon>
        <taxon>Pseudomonadati</taxon>
        <taxon>Myxococcota</taxon>
        <taxon>Polyangia</taxon>
        <taxon>Polyangiales</taxon>
        <taxon>Sandaracinaceae</taxon>
        <taxon>Sandaracinus</taxon>
    </lineage>
</organism>
<dbReference type="SMART" id="SM00327">
    <property type="entry name" value="VWA"/>
    <property type="match status" value="1"/>
</dbReference>
<dbReference type="CDD" id="cd00198">
    <property type="entry name" value="vWFA"/>
    <property type="match status" value="1"/>
</dbReference>
<dbReference type="Proteomes" id="UP000034883">
    <property type="component" value="Chromosome"/>
</dbReference>
<dbReference type="InterPro" id="IPR002035">
    <property type="entry name" value="VWF_A"/>
</dbReference>
<dbReference type="RefSeq" id="WP_053237089.1">
    <property type="nucleotide sequence ID" value="NZ_CP011125.1"/>
</dbReference>
<dbReference type="AlphaFoldDB" id="A0A0F6W8L4"/>
<dbReference type="OrthoDB" id="5477777at2"/>
<dbReference type="PROSITE" id="PS50234">
    <property type="entry name" value="VWFA"/>
    <property type="match status" value="1"/>
</dbReference>
<gene>
    <name evidence="2" type="ORF">DB32_007245</name>
</gene>
<evidence type="ECO:0000313" key="3">
    <source>
        <dbReference type="Proteomes" id="UP000034883"/>
    </source>
</evidence>
<evidence type="ECO:0000313" key="2">
    <source>
        <dbReference type="EMBL" id="AKF10096.1"/>
    </source>
</evidence>
<dbReference type="InterPro" id="IPR036465">
    <property type="entry name" value="vWFA_dom_sf"/>
</dbReference>
<sequence length="740" mass="81391">MSAPDALHLRIERLLRRPEEVRARVPWWSRLRARFFGVDETFRTVALEDAAARALTRDTWPGHASALIAELEENVALAEHRVAAGEPVASEDLMWLASLHRWIVRVEEALDRPHALDRLVRGLGRRPLDVRPGPRPPRTRAIDALLDEAAHETARLGRRQRLLEAARRALLDGGGADGTAKRIVAHELAQVRRMIASGARADIDLAHQIESAIARRAPVATTLAAAASYLGGHHDAHAHVHDRLARPLHDAPASDVPDAIPPALAARIERAYDDARARLERDLELASPARALALRRRRSFVAPGAHLAAMRAMLAADARLEIGGALSQARFLAEDPRDEEVAFPAERMRLAHARSVEDLRDAVIDDPRRVVHQLASGELLVRRHLRPRRTDRARSGANAEVRLFLLDGSTSMHGARARMRDAVILAELAALMERLEGGGRVQQLLYYRFFHTESEPTRRVRTLDEARRAIDDVVGVERSGGTDIERAIVDALREIEWARRHDVALTRAQIVLVSDGEATLDASAIVSLRERLGVPTRIAIVALGGEGPSLRALADAQRRDGGARVFYHHVSDVELEAWERGDGAPSPSYAAQEPPWDEISALLPSSGVPDEDPRPLEDALAELGISDDASAARLDATRRDLRALEARFDRWLPALPSGPDTLAGADDDDDLSRTLDAIAVLETLDTPGVPRIERMADAIAVLVRVLHALAITPARYAELIARHPARFAAPIAALRRRHGR</sequence>
<name>A0A0F6W8L4_9BACT</name>
<accession>A0A0F6W8L4</accession>